<dbReference type="EMBL" id="JAIZAY010000005">
    <property type="protein sequence ID" value="KAJ8042386.1"/>
    <property type="molecule type" value="Genomic_DNA"/>
</dbReference>
<accession>A0A9Q1CBR7</accession>
<proteinExistence type="predicted"/>
<evidence type="ECO:0000256" key="1">
    <source>
        <dbReference type="SAM" id="MobiDB-lite"/>
    </source>
</evidence>
<reference evidence="2" key="1">
    <citation type="submission" date="2021-10" db="EMBL/GenBank/DDBJ databases">
        <title>Tropical sea cucumber genome reveals ecological adaptation and Cuvierian tubules defense mechanism.</title>
        <authorList>
            <person name="Chen T."/>
        </authorList>
    </citation>
    <scope>NUCLEOTIDE SEQUENCE</scope>
    <source>
        <strain evidence="2">Nanhai2018</strain>
        <tissue evidence="2">Muscle</tissue>
    </source>
</reference>
<dbReference type="AlphaFoldDB" id="A0A9Q1CBR7"/>
<evidence type="ECO:0000313" key="2">
    <source>
        <dbReference type="EMBL" id="KAJ8042386.1"/>
    </source>
</evidence>
<dbReference type="Gene3D" id="2.20.25.240">
    <property type="match status" value="1"/>
</dbReference>
<dbReference type="PANTHER" id="PTHR20956">
    <property type="entry name" value="HEH2P"/>
    <property type="match status" value="1"/>
</dbReference>
<feature type="region of interest" description="Disordered" evidence="1">
    <location>
        <begin position="1"/>
        <end position="46"/>
    </location>
</feature>
<sequence>MDVEVAGDVRATHEGDEEADGEGDESAEHLNVEDQPEAYPPQEIQDEEPITYHFMEEGSKRGKTKLFDSLGFSYVFKTKYSDESVLWRCPMRNKDVCYCPATVKQDGNNFQRGPKRHVHDAPRGAESLARIFRDVKEAAVQRPKDKTSVVVREVLRRNMPEGDPRNCPDVPNVEQLCGLVRKYRRKARPEEPKDVDFELLVRI</sequence>
<dbReference type="PANTHER" id="PTHR20956:SF12">
    <property type="entry name" value="FLYWCH-TYPE DOMAIN-CONTAINING PROTEIN"/>
    <property type="match status" value="1"/>
</dbReference>
<feature type="compositionally biased region" description="Acidic residues" evidence="1">
    <location>
        <begin position="15"/>
        <end position="25"/>
    </location>
</feature>
<name>A0A9Q1CBR7_HOLLE</name>
<protein>
    <recommendedName>
        <fullName evidence="4">FLYWCH-type domain-containing protein</fullName>
    </recommendedName>
</protein>
<gene>
    <name evidence="2" type="ORF">HOLleu_13426</name>
</gene>
<comment type="caution">
    <text evidence="2">The sequence shown here is derived from an EMBL/GenBank/DDBJ whole genome shotgun (WGS) entry which is preliminary data.</text>
</comment>
<dbReference type="OrthoDB" id="6287690at2759"/>
<evidence type="ECO:0000313" key="3">
    <source>
        <dbReference type="Proteomes" id="UP001152320"/>
    </source>
</evidence>
<dbReference type="Proteomes" id="UP001152320">
    <property type="component" value="Chromosome 5"/>
</dbReference>
<evidence type="ECO:0008006" key="4">
    <source>
        <dbReference type="Google" id="ProtNLM"/>
    </source>
</evidence>
<keyword evidence="3" id="KW-1185">Reference proteome</keyword>
<organism evidence="2 3">
    <name type="scientific">Holothuria leucospilota</name>
    <name type="common">Black long sea cucumber</name>
    <name type="synonym">Mertensiothuria leucospilota</name>
    <dbReference type="NCBI Taxonomy" id="206669"/>
    <lineage>
        <taxon>Eukaryota</taxon>
        <taxon>Metazoa</taxon>
        <taxon>Echinodermata</taxon>
        <taxon>Eleutherozoa</taxon>
        <taxon>Echinozoa</taxon>
        <taxon>Holothuroidea</taxon>
        <taxon>Aspidochirotacea</taxon>
        <taxon>Aspidochirotida</taxon>
        <taxon>Holothuriidae</taxon>
        <taxon>Holothuria</taxon>
    </lineage>
</organism>